<keyword evidence="3" id="KW-1185">Reference proteome</keyword>
<evidence type="ECO:0000313" key="2">
    <source>
        <dbReference type="EMBL" id="KAF6829064.1"/>
    </source>
</evidence>
<proteinExistence type="predicted"/>
<accession>A0A8H6KCR0</accession>
<evidence type="ECO:0000256" key="1">
    <source>
        <dbReference type="SAM" id="MobiDB-lite"/>
    </source>
</evidence>
<feature type="region of interest" description="Disordered" evidence="1">
    <location>
        <begin position="128"/>
        <end position="155"/>
    </location>
</feature>
<feature type="region of interest" description="Disordered" evidence="1">
    <location>
        <begin position="208"/>
        <end position="281"/>
    </location>
</feature>
<feature type="compositionally biased region" description="Polar residues" evidence="1">
    <location>
        <begin position="473"/>
        <end position="484"/>
    </location>
</feature>
<feature type="compositionally biased region" description="Basic and acidic residues" evidence="1">
    <location>
        <begin position="462"/>
        <end position="472"/>
    </location>
</feature>
<feature type="region of interest" description="Disordered" evidence="1">
    <location>
        <begin position="333"/>
        <end position="395"/>
    </location>
</feature>
<name>A0A8H6KCR0_9PEZI</name>
<gene>
    <name evidence="2" type="ORF">CMUS01_08312</name>
</gene>
<comment type="caution">
    <text evidence="2">The sequence shown here is derived from an EMBL/GenBank/DDBJ whole genome shotgun (WGS) entry which is preliminary data.</text>
</comment>
<reference evidence="2" key="1">
    <citation type="journal article" date="2020" name="Phytopathology">
        <title>Genome Sequence Resources of Colletotrichum truncatum, C. plurivorum, C. musicola, and C. sojae: Four Species Pathogenic to Soybean (Glycine max).</title>
        <authorList>
            <person name="Rogerio F."/>
            <person name="Boufleur T.R."/>
            <person name="Ciampi-Guillardi M."/>
            <person name="Sukno S.A."/>
            <person name="Thon M.R."/>
            <person name="Massola Junior N.S."/>
            <person name="Baroncelli R."/>
        </authorList>
    </citation>
    <scope>NUCLEOTIDE SEQUENCE</scope>
    <source>
        <strain evidence="2">LFN0074</strain>
    </source>
</reference>
<sequence>MRISSCDADWHYIAASAWYFTLPPVTQSHSTVRAEGPTTAACLIRACSYATSHQVASRSHEDRRIDLMAPTLTTCRAAYEPKVGVNMEHDTVITQLANERLSTSLAGCFFPALKRIIICSRHGRFSGKMERQKATSTRQGGLRRGDQPEGGSTLKEQRYLRLGHTVRGERSRTCPLAVARIHLENPIGLQGYESTGRKRGGGHLNVGIPAGCIRPRRFGGAQSKKVHDSSPATGSDSASAPHYPGFPGMPRASCLVASHSRRSEGERQGQSAVTPTRLDHDMPRQRPIRWDLLRRKRKHHIMGVTASVVAPIASANAGLRRGFVRWQGRHEGAYATRAKHSSTRRSVEWKHRGEVDEGEAQQARTPRSNGSWDIAKGAEGRRDTPHSPSVSLSTTISHLTRLPLTATTPPAVRSTAAAADAKMAFSRRSTSASLPSGISLASPTPPFLLENGSRWEVETRRKERAGFDEHQTRSSSAPATTRKMSATLAENRADDPTTPNATTTTTATGSLAHFYRAAPHRTDNKPETGDSPTPSPSSCRRPVRPSLSDASRSHAYGRRPVRSTLLQQQQQQQ</sequence>
<feature type="compositionally biased region" description="Basic and acidic residues" evidence="1">
    <location>
        <begin position="376"/>
        <end position="385"/>
    </location>
</feature>
<feature type="region of interest" description="Disordered" evidence="1">
    <location>
        <begin position="462"/>
        <end position="573"/>
    </location>
</feature>
<organism evidence="2 3">
    <name type="scientific">Colletotrichum musicola</name>
    <dbReference type="NCBI Taxonomy" id="2175873"/>
    <lineage>
        <taxon>Eukaryota</taxon>
        <taxon>Fungi</taxon>
        <taxon>Dikarya</taxon>
        <taxon>Ascomycota</taxon>
        <taxon>Pezizomycotina</taxon>
        <taxon>Sordariomycetes</taxon>
        <taxon>Hypocreomycetidae</taxon>
        <taxon>Glomerellales</taxon>
        <taxon>Glomerellaceae</taxon>
        <taxon>Colletotrichum</taxon>
        <taxon>Colletotrichum orchidearum species complex</taxon>
    </lineage>
</organism>
<dbReference type="Proteomes" id="UP000639643">
    <property type="component" value="Unassembled WGS sequence"/>
</dbReference>
<dbReference type="EMBL" id="WIGM01000320">
    <property type="protein sequence ID" value="KAF6829064.1"/>
    <property type="molecule type" value="Genomic_DNA"/>
</dbReference>
<dbReference type="AlphaFoldDB" id="A0A8H6KCR0"/>
<feature type="compositionally biased region" description="Low complexity" evidence="1">
    <location>
        <begin position="496"/>
        <end position="508"/>
    </location>
</feature>
<feature type="compositionally biased region" description="Low complexity" evidence="1">
    <location>
        <begin position="536"/>
        <end position="548"/>
    </location>
</feature>
<feature type="compositionally biased region" description="Basic and acidic residues" evidence="1">
    <location>
        <begin position="345"/>
        <end position="355"/>
    </location>
</feature>
<feature type="compositionally biased region" description="Polar residues" evidence="1">
    <location>
        <begin position="386"/>
        <end position="395"/>
    </location>
</feature>
<protein>
    <submittedName>
        <fullName evidence="2">Uncharacterized protein</fullName>
    </submittedName>
</protein>
<feature type="compositionally biased region" description="Polar residues" evidence="1">
    <location>
        <begin position="362"/>
        <end position="371"/>
    </location>
</feature>
<evidence type="ECO:0000313" key="3">
    <source>
        <dbReference type="Proteomes" id="UP000639643"/>
    </source>
</evidence>